<dbReference type="eggNOG" id="ENOG502SR3Q">
    <property type="taxonomic scope" value="Eukaryota"/>
</dbReference>
<feature type="domain" description="EthD" evidence="2">
    <location>
        <begin position="18"/>
        <end position="115"/>
    </location>
</feature>
<dbReference type="OMA" id="YKITHVY"/>
<dbReference type="SUPFAM" id="SSF54909">
    <property type="entry name" value="Dimeric alpha+beta barrel"/>
    <property type="match status" value="1"/>
</dbReference>
<evidence type="ECO:0000313" key="3">
    <source>
        <dbReference type="EMBL" id="EMR63273.1"/>
    </source>
</evidence>
<gene>
    <name evidence="3" type="ORF">UCREL1_9784</name>
</gene>
<evidence type="ECO:0000256" key="1">
    <source>
        <dbReference type="ARBA" id="ARBA00005986"/>
    </source>
</evidence>
<dbReference type="EMBL" id="KB707244">
    <property type="protein sequence ID" value="EMR63273.1"/>
    <property type="molecule type" value="Genomic_DNA"/>
</dbReference>
<comment type="similarity">
    <text evidence="1">Belongs to the tpcK family.</text>
</comment>
<dbReference type="InterPro" id="IPR009799">
    <property type="entry name" value="EthD_dom"/>
</dbReference>
<sequence length="140" mass="16054">MTSKDILKVEAFHYKLDSVSDEAFEKYIHEELTPKWITLVKRHNVVRYTSTFTPSSFLEKFSPVLASARPGWKMLGAHLTLTYYVRSFEDMKAILSDPEYQARGRETEVGWIDTSKGQVKVGWETIYLENGEVVNTVAGD</sequence>
<keyword evidence="4" id="KW-1185">Reference proteome</keyword>
<dbReference type="InterPro" id="IPR011008">
    <property type="entry name" value="Dimeric_a/b-barrel"/>
</dbReference>
<dbReference type="KEGG" id="ela:UCREL1_9784"/>
<proteinExistence type="inferred from homology"/>
<protein>
    <submittedName>
        <fullName evidence="3">Putative dimeric alpha-beta barrel protein</fullName>
    </submittedName>
</protein>
<reference evidence="4" key="1">
    <citation type="journal article" date="2013" name="Genome Announc.">
        <title>Draft genome sequence of the grapevine dieback fungus Eutypa lata UCR-EL1.</title>
        <authorList>
            <person name="Blanco-Ulate B."/>
            <person name="Rolshausen P.E."/>
            <person name="Cantu D."/>
        </authorList>
    </citation>
    <scope>NUCLEOTIDE SEQUENCE [LARGE SCALE GENOMIC DNA]</scope>
    <source>
        <strain evidence="4">UCR-EL1</strain>
    </source>
</reference>
<evidence type="ECO:0000259" key="2">
    <source>
        <dbReference type="Pfam" id="PF07110"/>
    </source>
</evidence>
<dbReference type="GO" id="GO:0016491">
    <property type="term" value="F:oxidoreductase activity"/>
    <property type="evidence" value="ECO:0007669"/>
    <property type="project" value="InterPro"/>
</dbReference>
<dbReference type="Pfam" id="PF07110">
    <property type="entry name" value="EthD"/>
    <property type="match status" value="1"/>
</dbReference>
<dbReference type="HOGENOM" id="CLU_115019_0_3_1"/>
<dbReference type="Proteomes" id="UP000012174">
    <property type="component" value="Unassembled WGS sequence"/>
</dbReference>
<name>M7SG91_EUTLA</name>
<organism evidence="3 4">
    <name type="scientific">Eutypa lata (strain UCR-EL1)</name>
    <name type="common">Grapevine dieback disease fungus</name>
    <name type="synonym">Eutypa armeniacae</name>
    <dbReference type="NCBI Taxonomy" id="1287681"/>
    <lineage>
        <taxon>Eukaryota</taxon>
        <taxon>Fungi</taxon>
        <taxon>Dikarya</taxon>
        <taxon>Ascomycota</taxon>
        <taxon>Pezizomycotina</taxon>
        <taxon>Sordariomycetes</taxon>
        <taxon>Xylariomycetidae</taxon>
        <taxon>Xylariales</taxon>
        <taxon>Diatrypaceae</taxon>
        <taxon>Eutypa</taxon>
    </lineage>
</organism>
<dbReference type="AlphaFoldDB" id="M7SG91"/>
<dbReference type="OrthoDB" id="3183782at2759"/>
<accession>M7SG91</accession>
<evidence type="ECO:0000313" key="4">
    <source>
        <dbReference type="Proteomes" id="UP000012174"/>
    </source>
</evidence>